<dbReference type="GO" id="GO:0005655">
    <property type="term" value="C:nucleolar ribonuclease P complex"/>
    <property type="evidence" value="ECO:0007669"/>
    <property type="project" value="InterPro"/>
</dbReference>
<evidence type="ECO:0000313" key="3">
    <source>
        <dbReference type="EMBL" id="CDO53504.1"/>
    </source>
</evidence>
<feature type="region of interest" description="Disordered" evidence="1">
    <location>
        <begin position="65"/>
        <end position="119"/>
    </location>
</feature>
<feature type="compositionally biased region" description="Polar residues" evidence="1">
    <location>
        <begin position="96"/>
        <end position="119"/>
    </location>
</feature>
<evidence type="ECO:0000256" key="1">
    <source>
        <dbReference type="SAM" id="MobiDB-lite"/>
    </source>
</evidence>
<feature type="compositionally biased region" description="Basic residues" evidence="1">
    <location>
        <begin position="80"/>
        <end position="91"/>
    </location>
</feature>
<evidence type="ECO:0000259" key="2">
    <source>
        <dbReference type="Pfam" id="PF20976"/>
    </source>
</evidence>
<dbReference type="GO" id="GO:0008033">
    <property type="term" value="P:tRNA processing"/>
    <property type="evidence" value="ECO:0007669"/>
    <property type="project" value="InterPro"/>
</dbReference>
<gene>
    <name evidence="3" type="ORF">BN980_GECA05s02694g</name>
</gene>
<proteinExistence type="predicted"/>
<dbReference type="GO" id="GO:0004526">
    <property type="term" value="F:ribonuclease P activity"/>
    <property type="evidence" value="ECO:0007669"/>
    <property type="project" value="TreeGrafter"/>
</dbReference>
<comment type="caution">
    <text evidence="3">The sequence shown here is derived from an EMBL/GenBank/DDBJ whole genome shotgun (WGS) entry which is preliminary data.</text>
</comment>
<dbReference type="PANTHER" id="PTHR28173:SF1">
    <property type="entry name" value="RIBONUCLEASES P_MRP PROTEIN SUBUNIT POP8"/>
    <property type="match status" value="1"/>
</dbReference>
<dbReference type="InterPro" id="IPR049128">
    <property type="entry name" value="Pop8-like_dom"/>
</dbReference>
<dbReference type="InterPro" id="IPR020347">
    <property type="entry name" value="Pop8"/>
</dbReference>
<dbReference type="EMBL" id="CCBN010000005">
    <property type="protein sequence ID" value="CDO53504.1"/>
    <property type="molecule type" value="Genomic_DNA"/>
</dbReference>
<feature type="domain" description="Ribonucleases P/MRP subunit Pop8-like" evidence="2">
    <location>
        <begin position="13"/>
        <end position="64"/>
    </location>
</feature>
<dbReference type="Proteomes" id="UP000242525">
    <property type="component" value="Unassembled WGS sequence"/>
</dbReference>
<name>A0A0J9X9L8_GEOCN</name>
<dbReference type="GO" id="GO:0034965">
    <property type="term" value="P:intronic box C/D snoRNA processing"/>
    <property type="evidence" value="ECO:0007669"/>
    <property type="project" value="TreeGrafter"/>
</dbReference>
<dbReference type="PANTHER" id="PTHR28173">
    <property type="entry name" value="RIBONUCLEASES P/MRP PROTEIN SUBUNIT POP8"/>
    <property type="match status" value="1"/>
</dbReference>
<organism evidence="3 4">
    <name type="scientific">Geotrichum candidum</name>
    <name type="common">Oospora lactis</name>
    <name type="synonym">Dipodascus geotrichum</name>
    <dbReference type="NCBI Taxonomy" id="1173061"/>
    <lineage>
        <taxon>Eukaryota</taxon>
        <taxon>Fungi</taxon>
        <taxon>Dikarya</taxon>
        <taxon>Ascomycota</taxon>
        <taxon>Saccharomycotina</taxon>
        <taxon>Dipodascomycetes</taxon>
        <taxon>Dipodascales</taxon>
        <taxon>Dipodascaceae</taxon>
        <taxon>Geotrichum</taxon>
    </lineage>
</organism>
<dbReference type="AlphaFoldDB" id="A0A0J9X9L8"/>
<protein>
    <recommendedName>
        <fullName evidence="2">Ribonucleases P/MRP subunit Pop8-like domain-containing protein</fullName>
    </recommendedName>
</protein>
<accession>A0A0J9X9L8</accession>
<dbReference type="GO" id="GO:0000294">
    <property type="term" value="P:nuclear-transcribed mRNA catabolic process, RNase MRP-dependent"/>
    <property type="evidence" value="ECO:0007669"/>
    <property type="project" value="TreeGrafter"/>
</dbReference>
<reference evidence="3" key="1">
    <citation type="submission" date="2014-03" db="EMBL/GenBank/DDBJ databases">
        <authorList>
            <person name="Casaregola S."/>
        </authorList>
    </citation>
    <scope>NUCLEOTIDE SEQUENCE [LARGE SCALE GENOMIC DNA]</scope>
    <source>
        <strain evidence="3">CLIB 918</strain>
    </source>
</reference>
<dbReference type="OrthoDB" id="5530243at2759"/>
<dbReference type="Pfam" id="PF20976">
    <property type="entry name" value="Pop8"/>
    <property type="match status" value="1"/>
</dbReference>
<dbReference type="GO" id="GO:0000171">
    <property type="term" value="F:ribonuclease MRP activity"/>
    <property type="evidence" value="ECO:0007669"/>
    <property type="project" value="TreeGrafter"/>
</dbReference>
<sequence length="183" mass="20630">MSQTTRFTFSSPDYAYIQLELVKSSQDHVEIDLIGWKVLLTKGMSQFLGATGESIPTDIIHIQNPPLPTTTQPVNTPSSRHQRHRRRHSYQHHTQFSNIETTSSRARRNSFSIDETSSQQTSVKSPQVWIRVPETDLTTVWTALSGFTTSLDTGNYGVIDAGIRVVRATRSLMSITGPLRSKW</sequence>
<dbReference type="GO" id="GO:0000172">
    <property type="term" value="C:ribonuclease MRP complex"/>
    <property type="evidence" value="ECO:0007669"/>
    <property type="project" value="InterPro"/>
</dbReference>
<keyword evidence="4" id="KW-1185">Reference proteome</keyword>
<evidence type="ECO:0000313" key="4">
    <source>
        <dbReference type="Proteomes" id="UP000242525"/>
    </source>
</evidence>